<proteinExistence type="predicted"/>
<reference evidence="1 2" key="1">
    <citation type="journal article" date="2024" name="Plant Biotechnol. J.">
        <title>Genome and CRISPR/Cas9 system of a widespread forest tree (Populus alba) in the world.</title>
        <authorList>
            <person name="Liu Y.J."/>
            <person name="Jiang P.F."/>
            <person name="Han X.M."/>
            <person name="Li X.Y."/>
            <person name="Wang H.M."/>
            <person name="Wang Y.J."/>
            <person name="Wang X.X."/>
            <person name="Zeng Q.Y."/>
        </authorList>
    </citation>
    <scope>NUCLEOTIDE SEQUENCE [LARGE SCALE GENOMIC DNA]</scope>
    <source>
        <strain evidence="2">cv. PAL-ZL1</strain>
    </source>
</reference>
<evidence type="ECO:0000313" key="2">
    <source>
        <dbReference type="Proteomes" id="UP000309997"/>
    </source>
</evidence>
<name>A0ACC4AQ22_POPAL</name>
<protein>
    <submittedName>
        <fullName evidence="1">Uncharacterized protein</fullName>
    </submittedName>
</protein>
<dbReference type="EMBL" id="RCHU02000017">
    <property type="protein sequence ID" value="KAL3567997.1"/>
    <property type="molecule type" value="Genomic_DNA"/>
</dbReference>
<evidence type="ECO:0000313" key="1">
    <source>
        <dbReference type="EMBL" id="KAL3567997.1"/>
    </source>
</evidence>
<dbReference type="Proteomes" id="UP000309997">
    <property type="component" value="Unassembled WGS sequence"/>
</dbReference>
<gene>
    <name evidence="1" type="ORF">D5086_030648</name>
</gene>
<sequence length="236" mass="26533">MKFYEYGSSLTTQRYLVWNIQAACHLTRYQAVSGGSKTKGQNKKPPVHHIPVPVKQQSLRNAMVEKQSNDACGSPNMPMHLINHDPVEEKIVWMRNSLVEVISKGVNYQEIKHALIDNGVQFTGVRNRKLGGTGYHVAIQELDPLHFLVLEANEYKLKAFNLMLEEEDDETQSSSDGTPKAVSVARREADKTKSSSDGTPKVVSVKRDETRMCNKNVVNEELVELKQSIQLPPNGY</sequence>
<comment type="caution">
    <text evidence="1">The sequence shown here is derived from an EMBL/GenBank/DDBJ whole genome shotgun (WGS) entry which is preliminary data.</text>
</comment>
<accession>A0ACC4AQ22</accession>
<keyword evidence="2" id="KW-1185">Reference proteome</keyword>
<organism evidence="1 2">
    <name type="scientific">Populus alba</name>
    <name type="common">White poplar</name>
    <dbReference type="NCBI Taxonomy" id="43335"/>
    <lineage>
        <taxon>Eukaryota</taxon>
        <taxon>Viridiplantae</taxon>
        <taxon>Streptophyta</taxon>
        <taxon>Embryophyta</taxon>
        <taxon>Tracheophyta</taxon>
        <taxon>Spermatophyta</taxon>
        <taxon>Magnoliopsida</taxon>
        <taxon>eudicotyledons</taxon>
        <taxon>Gunneridae</taxon>
        <taxon>Pentapetalae</taxon>
        <taxon>rosids</taxon>
        <taxon>fabids</taxon>
        <taxon>Malpighiales</taxon>
        <taxon>Salicaceae</taxon>
        <taxon>Saliceae</taxon>
        <taxon>Populus</taxon>
    </lineage>
</organism>